<gene>
    <name evidence="3 5" type="ORF">P152DRAFT_466711</name>
</gene>
<dbReference type="AlphaFoldDB" id="A0A6G1G3A3"/>
<dbReference type="InterPro" id="IPR046368">
    <property type="entry name" value="Tag1"/>
</dbReference>
<dbReference type="GO" id="GO:0000329">
    <property type="term" value="C:fungal-type vacuole membrane"/>
    <property type="evidence" value="ECO:0007669"/>
    <property type="project" value="InterPro"/>
</dbReference>
<dbReference type="Proteomes" id="UP000504638">
    <property type="component" value="Unplaced"/>
</dbReference>
<dbReference type="RefSeq" id="XP_033534027.1">
    <property type="nucleotide sequence ID" value="XM_033680708.1"/>
</dbReference>
<dbReference type="InterPro" id="IPR022185">
    <property type="entry name" value="DUF3712"/>
</dbReference>
<dbReference type="Gene3D" id="2.60.40.1820">
    <property type="match status" value="1"/>
</dbReference>
<dbReference type="EMBL" id="ML975158">
    <property type="protein sequence ID" value="KAF1812396.1"/>
    <property type="molecule type" value="Genomic_DNA"/>
</dbReference>
<reference evidence="3 5" key="1">
    <citation type="submission" date="2020-01" db="EMBL/GenBank/DDBJ databases">
        <authorList>
            <consortium name="DOE Joint Genome Institute"/>
            <person name="Haridas S."/>
            <person name="Albert R."/>
            <person name="Binder M."/>
            <person name="Bloem J."/>
            <person name="Labutti K."/>
            <person name="Salamov A."/>
            <person name="Andreopoulos B."/>
            <person name="Baker S.E."/>
            <person name="Barry K."/>
            <person name="Bills G."/>
            <person name="Bluhm B.H."/>
            <person name="Cannon C."/>
            <person name="Castanera R."/>
            <person name="Culley D.E."/>
            <person name="Daum C."/>
            <person name="Ezra D."/>
            <person name="Gonzalez J.B."/>
            <person name="Henrissat B."/>
            <person name="Kuo A."/>
            <person name="Liang C."/>
            <person name="Lipzen A."/>
            <person name="Lutzoni F."/>
            <person name="Magnuson J."/>
            <person name="Mondo S."/>
            <person name="Nolan M."/>
            <person name="Ohm R."/>
            <person name="Pangilinan J."/>
            <person name="Park H.-J."/>
            <person name="Ramirez L."/>
            <person name="Alfaro M."/>
            <person name="Sun H."/>
            <person name="Tritt A."/>
            <person name="Yoshinaga Y."/>
            <person name="Zwiers L.-H."/>
            <person name="Turgeon B.G."/>
            <person name="Goodwin S.B."/>
            <person name="Spatafora J.W."/>
            <person name="Crous P.W."/>
            <person name="Grigoriev I.V."/>
        </authorList>
    </citation>
    <scope>NUCLEOTIDE SEQUENCE</scope>
    <source>
        <strain evidence="3 5">CBS 781.70</strain>
    </source>
</reference>
<keyword evidence="2" id="KW-0472">Membrane</keyword>
<feature type="transmembrane region" description="Helical" evidence="2">
    <location>
        <begin position="39"/>
        <end position="62"/>
    </location>
</feature>
<keyword evidence="2" id="KW-1133">Transmembrane helix</keyword>
<dbReference type="PANTHER" id="PTHR35895:SF1">
    <property type="entry name" value="LIPID-BINDING SERUM GLYCOPROTEIN C-TERMINAL DOMAIN-CONTAINING PROTEIN"/>
    <property type="match status" value="1"/>
</dbReference>
<keyword evidence="4" id="KW-1185">Reference proteome</keyword>
<evidence type="ECO:0000313" key="5">
    <source>
        <dbReference type="RefSeq" id="XP_033534027.1"/>
    </source>
</evidence>
<dbReference type="OrthoDB" id="10039566at2759"/>
<reference evidence="5" key="2">
    <citation type="submission" date="2020-04" db="EMBL/GenBank/DDBJ databases">
        <authorList>
            <consortium name="NCBI Genome Project"/>
        </authorList>
    </citation>
    <scope>NUCLEOTIDE SEQUENCE</scope>
    <source>
        <strain evidence="5">CBS 781.70</strain>
    </source>
</reference>
<name>A0A6G1G3A3_9PEZI</name>
<protein>
    <submittedName>
        <fullName evidence="3 5">Uncharacterized protein</fullName>
    </submittedName>
</protein>
<proteinExistence type="predicted"/>
<dbReference type="GeneID" id="54421278"/>
<reference evidence="5" key="3">
    <citation type="submission" date="2025-04" db="UniProtKB">
        <authorList>
            <consortium name="RefSeq"/>
        </authorList>
    </citation>
    <scope>IDENTIFICATION</scope>
    <source>
        <strain evidence="5">CBS 781.70</strain>
    </source>
</reference>
<keyword evidence="2" id="KW-0812">Transmembrane</keyword>
<organism evidence="3">
    <name type="scientific">Eremomyces bilateralis CBS 781.70</name>
    <dbReference type="NCBI Taxonomy" id="1392243"/>
    <lineage>
        <taxon>Eukaryota</taxon>
        <taxon>Fungi</taxon>
        <taxon>Dikarya</taxon>
        <taxon>Ascomycota</taxon>
        <taxon>Pezizomycotina</taxon>
        <taxon>Dothideomycetes</taxon>
        <taxon>Dothideomycetes incertae sedis</taxon>
        <taxon>Eremomycetales</taxon>
        <taxon>Eremomycetaceae</taxon>
        <taxon>Eremomyces</taxon>
    </lineage>
</organism>
<dbReference type="Pfam" id="PF12505">
    <property type="entry name" value="DUF3712"/>
    <property type="match status" value="1"/>
</dbReference>
<dbReference type="PANTHER" id="PTHR35895">
    <property type="entry name" value="CHROMOSOME 16, WHOLE GENOME SHOTGUN SEQUENCE"/>
    <property type="match status" value="1"/>
</dbReference>
<feature type="compositionally biased region" description="Basic and acidic residues" evidence="1">
    <location>
        <begin position="1"/>
        <end position="10"/>
    </location>
</feature>
<accession>A0A6G1G3A3</accession>
<evidence type="ECO:0000256" key="2">
    <source>
        <dbReference type="SAM" id="Phobius"/>
    </source>
</evidence>
<evidence type="ECO:0000313" key="4">
    <source>
        <dbReference type="Proteomes" id="UP000504638"/>
    </source>
</evidence>
<evidence type="ECO:0000256" key="1">
    <source>
        <dbReference type="SAM" id="MobiDB-lite"/>
    </source>
</evidence>
<sequence length="350" mass="38306">MAADKLKPETVEQENGGYDTYGSKPSAGQRVKAHLKRRWWVHLIIFLLIVLLVVLLIIFVAFPKIAQKEVNKAEVVLVSEVVTDPTPDSVQLKLVSRVLSDSKYHPKIDAFEAALYLEDTLPDIIPFVYVTIPEMISKSDVTAVVEQRVTIANQEQFARYNKLALASEKFNIGLQGRPKIHVGKLPVTTVDFNKIVESKGLNGLAGFKIESFEIKLPAEPDGSNMVGTVFIPNPSPLDFTMGDVTLDIFVAGKLIGNSTLANLHIAPGENRLPLRSIVEQTEVISLVTSTYQDGMLPVDIVGRSAVDKDGQHLTYFEEALKGNSMHTELNVGEALTKMGIDLNALTSGSG</sequence>
<evidence type="ECO:0000313" key="3">
    <source>
        <dbReference type="EMBL" id="KAF1812396.1"/>
    </source>
</evidence>
<feature type="region of interest" description="Disordered" evidence="1">
    <location>
        <begin position="1"/>
        <end position="26"/>
    </location>
</feature>